<evidence type="ECO:0000313" key="1">
    <source>
        <dbReference type="EMBL" id="GBN04391.1"/>
    </source>
</evidence>
<evidence type="ECO:0000313" key="2">
    <source>
        <dbReference type="Proteomes" id="UP000499080"/>
    </source>
</evidence>
<keyword evidence="2" id="KW-1185">Reference proteome</keyword>
<dbReference type="AlphaFoldDB" id="A0A4Y2KPT0"/>
<organism evidence="1 2">
    <name type="scientific">Araneus ventricosus</name>
    <name type="common">Orbweaver spider</name>
    <name type="synonym">Epeira ventricosa</name>
    <dbReference type="NCBI Taxonomy" id="182803"/>
    <lineage>
        <taxon>Eukaryota</taxon>
        <taxon>Metazoa</taxon>
        <taxon>Ecdysozoa</taxon>
        <taxon>Arthropoda</taxon>
        <taxon>Chelicerata</taxon>
        <taxon>Arachnida</taxon>
        <taxon>Araneae</taxon>
        <taxon>Araneomorphae</taxon>
        <taxon>Entelegynae</taxon>
        <taxon>Araneoidea</taxon>
        <taxon>Araneidae</taxon>
        <taxon>Araneus</taxon>
    </lineage>
</organism>
<dbReference type="Proteomes" id="UP000499080">
    <property type="component" value="Unassembled WGS sequence"/>
</dbReference>
<sequence length="92" mass="10340">MSGQAESGLAELYCSSQRYLAISPYPQCNSKPKISLKARIKENPKGLNLNYMEDVAGPLSWSASCLLRILIQFRSSFKTPNADWFLAQNVWP</sequence>
<name>A0A4Y2KPT0_ARAVE</name>
<gene>
    <name evidence="1" type="ORF">AVEN_20475_1</name>
</gene>
<protein>
    <submittedName>
        <fullName evidence="1">Uncharacterized protein</fullName>
    </submittedName>
</protein>
<reference evidence="1 2" key="1">
    <citation type="journal article" date="2019" name="Sci. Rep.">
        <title>Orb-weaving spider Araneus ventricosus genome elucidates the spidroin gene catalogue.</title>
        <authorList>
            <person name="Kono N."/>
            <person name="Nakamura H."/>
            <person name="Ohtoshi R."/>
            <person name="Moran D.A.P."/>
            <person name="Shinohara A."/>
            <person name="Yoshida Y."/>
            <person name="Fujiwara M."/>
            <person name="Mori M."/>
            <person name="Tomita M."/>
            <person name="Arakawa K."/>
        </authorList>
    </citation>
    <scope>NUCLEOTIDE SEQUENCE [LARGE SCALE GENOMIC DNA]</scope>
</reference>
<dbReference type="EMBL" id="BGPR01004880">
    <property type="protein sequence ID" value="GBN04391.1"/>
    <property type="molecule type" value="Genomic_DNA"/>
</dbReference>
<comment type="caution">
    <text evidence="1">The sequence shown here is derived from an EMBL/GenBank/DDBJ whole genome shotgun (WGS) entry which is preliminary data.</text>
</comment>
<proteinExistence type="predicted"/>
<accession>A0A4Y2KPT0</accession>